<accession>G8H0P2</accession>
<dbReference type="Proteomes" id="UP000174965">
    <property type="component" value="Segment"/>
</dbReference>
<organism evidence="1 2">
    <name type="scientific">macacine betaherpesvirus 8</name>
    <dbReference type="NCBI Taxonomy" id="2560567"/>
    <lineage>
        <taxon>Viruses</taxon>
        <taxon>Duplodnaviria</taxon>
        <taxon>Heunggongvirae</taxon>
        <taxon>Peploviricota</taxon>
        <taxon>Herviviricetes</taxon>
        <taxon>Herpesvirales</taxon>
        <taxon>Orthoherpesviridae</taxon>
        <taxon>Betaherpesvirinae</taxon>
        <taxon>Cytomegalovirus</taxon>
        <taxon>Cytomegalovirus macacinebeta8</taxon>
    </lineage>
</organism>
<evidence type="ECO:0000313" key="2">
    <source>
        <dbReference type="Proteomes" id="UP000174965"/>
    </source>
</evidence>
<evidence type="ECO:0000313" key="1">
    <source>
        <dbReference type="EMBL" id="AEQ32240.1"/>
    </source>
</evidence>
<protein>
    <submittedName>
        <fullName evidence="1">Uncharacterized protein</fullName>
    </submittedName>
</protein>
<keyword evidence="2" id="KW-1185">Reference proteome</keyword>
<reference evidence="1 2" key="1">
    <citation type="journal article" date="2011" name="J. Virol.">
        <title>Genomic sequencing and characterization of cynomolgus macaque cytomegalovirus.</title>
        <authorList>
            <person name="Marsh A.K."/>
            <person name="Willer D.O."/>
            <person name="Ambagala A.P."/>
            <person name="Dzamba M."/>
            <person name="Chan J.K."/>
            <person name="Pilon R."/>
            <person name="Fournier J."/>
            <person name="Sandstrom P."/>
            <person name="Brudno M."/>
            <person name="Macdonald K.S."/>
        </authorList>
    </citation>
    <scope>NUCLEOTIDE SEQUENCE [LARGE SCALE GENOMIC DNA]</scope>
    <source>
        <strain evidence="1 2">Ottawa</strain>
    </source>
</reference>
<gene>
    <name evidence="1" type="ORF">cy156</name>
</gene>
<proteinExistence type="predicted"/>
<sequence length="100" mass="11075">MDDPNMVHVLVVRRDPQKALLWHHYNGSVCLSLISRSEGLGDALGGVHDVNVGEHRGRPFESGLPLLKVRHGVGLFFVQPFVCPWISLAHENVSDVEKGK</sequence>
<dbReference type="EMBL" id="JN227533">
    <property type="protein sequence ID" value="AEQ32240.1"/>
    <property type="molecule type" value="Genomic_DNA"/>
</dbReference>
<name>G8H0P2_9BETA</name>